<dbReference type="Gene3D" id="1.25.40.10">
    <property type="entry name" value="Tetratricopeptide repeat domain"/>
    <property type="match status" value="1"/>
</dbReference>
<sequence>MKEACYFHSEMVGKGFSLRTSSYNALIKGLLKKKRVIEARQLFEQMRTEGLVADQDIYSIFLDLNYNEGDMEMTLELCDETIEKCLVGKTHNEHK</sequence>
<evidence type="ECO:0000313" key="4">
    <source>
        <dbReference type="EMBL" id="KAF5194644.1"/>
    </source>
</evidence>
<evidence type="ECO:0000256" key="2">
    <source>
        <dbReference type="ARBA" id="ARBA00022737"/>
    </source>
</evidence>
<accession>A0A7J6WB33</accession>
<organism evidence="4 5">
    <name type="scientific">Thalictrum thalictroides</name>
    <name type="common">Rue-anemone</name>
    <name type="synonym">Anemone thalictroides</name>
    <dbReference type="NCBI Taxonomy" id="46969"/>
    <lineage>
        <taxon>Eukaryota</taxon>
        <taxon>Viridiplantae</taxon>
        <taxon>Streptophyta</taxon>
        <taxon>Embryophyta</taxon>
        <taxon>Tracheophyta</taxon>
        <taxon>Spermatophyta</taxon>
        <taxon>Magnoliopsida</taxon>
        <taxon>Ranunculales</taxon>
        <taxon>Ranunculaceae</taxon>
        <taxon>Thalictroideae</taxon>
        <taxon>Thalictrum</taxon>
    </lineage>
</organism>
<evidence type="ECO:0000256" key="1">
    <source>
        <dbReference type="ARBA" id="ARBA00007626"/>
    </source>
</evidence>
<evidence type="ECO:0000313" key="5">
    <source>
        <dbReference type="Proteomes" id="UP000554482"/>
    </source>
</evidence>
<comment type="similarity">
    <text evidence="1">Belongs to the PPR family. P subfamily.</text>
</comment>
<dbReference type="Pfam" id="PF13041">
    <property type="entry name" value="PPR_2"/>
    <property type="match status" value="1"/>
</dbReference>
<keyword evidence="2" id="KW-0677">Repeat</keyword>
<dbReference type="PROSITE" id="PS51375">
    <property type="entry name" value="PPR"/>
    <property type="match status" value="1"/>
</dbReference>
<dbReference type="InterPro" id="IPR002885">
    <property type="entry name" value="PPR_rpt"/>
</dbReference>
<protein>
    <submittedName>
        <fullName evidence="4">Pentatricopeptide repeat-containing protein mitochondrial</fullName>
    </submittedName>
</protein>
<dbReference type="PANTHER" id="PTHR47939">
    <property type="entry name" value="MEMBRANE-ASSOCIATED SALT-INDUCIBLE PROTEIN-LIKE"/>
    <property type="match status" value="1"/>
</dbReference>
<dbReference type="InterPro" id="IPR050667">
    <property type="entry name" value="PPR-containing_protein"/>
</dbReference>
<dbReference type="OrthoDB" id="185373at2759"/>
<dbReference type="AlphaFoldDB" id="A0A7J6WB33"/>
<dbReference type="PANTHER" id="PTHR47939:SF1">
    <property type="entry name" value="OS04G0684500 PROTEIN"/>
    <property type="match status" value="1"/>
</dbReference>
<dbReference type="InterPro" id="IPR011990">
    <property type="entry name" value="TPR-like_helical_dom_sf"/>
</dbReference>
<gene>
    <name evidence="4" type="ORF">FRX31_015770</name>
</gene>
<evidence type="ECO:0000256" key="3">
    <source>
        <dbReference type="PROSITE-ProRule" id="PRU00708"/>
    </source>
</evidence>
<dbReference type="EMBL" id="JABWDY010018443">
    <property type="protein sequence ID" value="KAF5194644.1"/>
    <property type="molecule type" value="Genomic_DNA"/>
</dbReference>
<dbReference type="Proteomes" id="UP000554482">
    <property type="component" value="Unassembled WGS sequence"/>
</dbReference>
<name>A0A7J6WB33_THATH</name>
<feature type="repeat" description="PPR" evidence="3">
    <location>
        <begin position="19"/>
        <end position="53"/>
    </location>
</feature>
<comment type="caution">
    <text evidence="4">The sequence shown here is derived from an EMBL/GenBank/DDBJ whole genome shotgun (WGS) entry which is preliminary data.</text>
</comment>
<proteinExistence type="inferred from homology"/>
<dbReference type="NCBIfam" id="TIGR00756">
    <property type="entry name" value="PPR"/>
    <property type="match status" value="1"/>
</dbReference>
<reference evidence="4 5" key="1">
    <citation type="submission" date="2020-06" db="EMBL/GenBank/DDBJ databases">
        <title>Transcriptomic and genomic resources for Thalictrum thalictroides and T. hernandezii: Facilitating candidate gene discovery in an emerging model plant lineage.</title>
        <authorList>
            <person name="Arias T."/>
            <person name="Riano-Pachon D.M."/>
            <person name="Di Stilio V.S."/>
        </authorList>
    </citation>
    <scope>NUCLEOTIDE SEQUENCE [LARGE SCALE GENOMIC DNA]</scope>
    <source>
        <strain evidence="5">cv. WT478/WT964</strain>
        <tissue evidence="4">Leaves</tissue>
    </source>
</reference>
<keyword evidence="5" id="KW-1185">Reference proteome</keyword>